<dbReference type="InterPro" id="IPR037401">
    <property type="entry name" value="SnoaL-like"/>
</dbReference>
<dbReference type="SUPFAM" id="SSF54427">
    <property type="entry name" value="NTF2-like"/>
    <property type="match status" value="1"/>
</dbReference>
<gene>
    <name evidence="2" type="ORF">METZ01_LOCUS196515</name>
</gene>
<accession>A0A382E107</accession>
<feature type="domain" description="SnoaL-like" evidence="1">
    <location>
        <begin position="9"/>
        <end position="112"/>
    </location>
</feature>
<proteinExistence type="predicted"/>
<sequence length="125" mass="13777">MTTRQVLLDAFADAFNRHDLDAVMSMMTEDCVFLASAGDEVEGKRIVGQQAVREAFAAILANTPDAQWRDAEHTIGGDRACTRWRFTGTTVGGTAVETIGCDLFHFRGDKIWIKDTLRKQPSPGT</sequence>
<dbReference type="EMBL" id="UINC01041838">
    <property type="protein sequence ID" value="SVB43661.1"/>
    <property type="molecule type" value="Genomic_DNA"/>
</dbReference>
<protein>
    <recommendedName>
        <fullName evidence="1">SnoaL-like domain-containing protein</fullName>
    </recommendedName>
</protein>
<evidence type="ECO:0000313" key="2">
    <source>
        <dbReference type="EMBL" id="SVB43661.1"/>
    </source>
</evidence>
<dbReference type="Pfam" id="PF12680">
    <property type="entry name" value="SnoaL_2"/>
    <property type="match status" value="1"/>
</dbReference>
<evidence type="ECO:0000259" key="1">
    <source>
        <dbReference type="Pfam" id="PF12680"/>
    </source>
</evidence>
<organism evidence="2">
    <name type="scientific">marine metagenome</name>
    <dbReference type="NCBI Taxonomy" id="408172"/>
    <lineage>
        <taxon>unclassified sequences</taxon>
        <taxon>metagenomes</taxon>
        <taxon>ecological metagenomes</taxon>
    </lineage>
</organism>
<reference evidence="2" key="1">
    <citation type="submission" date="2018-05" db="EMBL/GenBank/DDBJ databases">
        <authorList>
            <person name="Lanie J.A."/>
            <person name="Ng W.-L."/>
            <person name="Kazmierczak K.M."/>
            <person name="Andrzejewski T.M."/>
            <person name="Davidsen T.M."/>
            <person name="Wayne K.J."/>
            <person name="Tettelin H."/>
            <person name="Glass J.I."/>
            <person name="Rusch D."/>
            <person name="Podicherti R."/>
            <person name="Tsui H.-C.T."/>
            <person name="Winkler M.E."/>
        </authorList>
    </citation>
    <scope>NUCLEOTIDE SEQUENCE</scope>
</reference>
<dbReference type="AlphaFoldDB" id="A0A382E107"/>
<name>A0A382E107_9ZZZZ</name>
<dbReference type="InterPro" id="IPR032710">
    <property type="entry name" value="NTF2-like_dom_sf"/>
</dbReference>
<dbReference type="Gene3D" id="3.10.450.50">
    <property type="match status" value="1"/>
</dbReference>